<evidence type="ECO:0000313" key="2">
    <source>
        <dbReference type="Proteomes" id="UP000821865"/>
    </source>
</evidence>
<reference evidence="1" key="1">
    <citation type="submission" date="2020-05" db="EMBL/GenBank/DDBJ databases">
        <title>Large-scale comparative analyses of tick genomes elucidate their genetic diversity and vector capacities.</title>
        <authorList>
            <person name="Jia N."/>
            <person name="Wang J."/>
            <person name="Shi W."/>
            <person name="Du L."/>
            <person name="Sun Y."/>
            <person name="Zhan W."/>
            <person name="Jiang J."/>
            <person name="Wang Q."/>
            <person name="Zhang B."/>
            <person name="Ji P."/>
            <person name="Sakyi L.B."/>
            <person name="Cui X."/>
            <person name="Yuan T."/>
            <person name="Jiang B."/>
            <person name="Yang W."/>
            <person name="Lam T.T.-Y."/>
            <person name="Chang Q."/>
            <person name="Ding S."/>
            <person name="Wang X."/>
            <person name="Zhu J."/>
            <person name="Ruan X."/>
            <person name="Zhao L."/>
            <person name="Wei J."/>
            <person name="Que T."/>
            <person name="Du C."/>
            <person name="Cheng J."/>
            <person name="Dai P."/>
            <person name="Han X."/>
            <person name="Huang E."/>
            <person name="Gao Y."/>
            <person name="Liu J."/>
            <person name="Shao H."/>
            <person name="Ye R."/>
            <person name="Li L."/>
            <person name="Wei W."/>
            <person name="Wang X."/>
            <person name="Wang C."/>
            <person name="Yang T."/>
            <person name="Huo Q."/>
            <person name="Li W."/>
            <person name="Guo W."/>
            <person name="Chen H."/>
            <person name="Zhou L."/>
            <person name="Ni X."/>
            <person name="Tian J."/>
            <person name="Zhou Y."/>
            <person name="Sheng Y."/>
            <person name="Liu T."/>
            <person name="Pan Y."/>
            <person name="Xia L."/>
            <person name="Li J."/>
            <person name="Zhao F."/>
            <person name="Cao W."/>
        </authorList>
    </citation>
    <scope>NUCLEOTIDE SEQUENCE</scope>
    <source>
        <strain evidence="1">Dsil-2018</strain>
    </source>
</reference>
<comment type="caution">
    <text evidence="1">The sequence shown here is derived from an EMBL/GenBank/DDBJ whole genome shotgun (WGS) entry which is preliminary data.</text>
</comment>
<protein>
    <submittedName>
        <fullName evidence="1">Uncharacterized protein</fullName>
    </submittedName>
</protein>
<dbReference type="EMBL" id="CM023473">
    <property type="protein sequence ID" value="KAH7953556.1"/>
    <property type="molecule type" value="Genomic_DNA"/>
</dbReference>
<gene>
    <name evidence="1" type="ORF">HPB49_010079</name>
</gene>
<keyword evidence="2" id="KW-1185">Reference proteome</keyword>
<organism evidence="1 2">
    <name type="scientific">Dermacentor silvarum</name>
    <name type="common">Tick</name>
    <dbReference type="NCBI Taxonomy" id="543639"/>
    <lineage>
        <taxon>Eukaryota</taxon>
        <taxon>Metazoa</taxon>
        <taxon>Ecdysozoa</taxon>
        <taxon>Arthropoda</taxon>
        <taxon>Chelicerata</taxon>
        <taxon>Arachnida</taxon>
        <taxon>Acari</taxon>
        <taxon>Parasitiformes</taxon>
        <taxon>Ixodida</taxon>
        <taxon>Ixodoidea</taxon>
        <taxon>Ixodidae</taxon>
        <taxon>Rhipicephalinae</taxon>
        <taxon>Dermacentor</taxon>
    </lineage>
</organism>
<evidence type="ECO:0000313" key="1">
    <source>
        <dbReference type="EMBL" id="KAH7953556.1"/>
    </source>
</evidence>
<proteinExistence type="predicted"/>
<accession>A0ACB8CWP5</accession>
<dbReference type="Proteomes" id="UP000821865">
    <property type="component" value="Chromosome 4"/>
</dbReference>
<name>A0ACB8CWP5_DERSI</name>
<sequence>MIASELRQGTPGLARAARSVGHAVVDVHTRQKLSAHQTGEICYRALSMVRGYYKRPKETAELFDEEGWCLSGDAGYYDDDGRLYILDRLKQMIKCMGNQVVPAELEELLLRQHADEIAEVSVVGLPHSDYGEAAAAAIVLTEKGRMQDLPTLAERIKVTVASKLFLQTNDGYINFWRSRPL</sequence>